<dbReference type="EMBL" id="JABAFX010000021">
    <property type="protein sequence ID" value="NME57621.1"/>
    <property type="molecule type" value="Genomic_DNA"/>
</dbReference>
<accession>A0A848CRL9</accession>
<comment type="caution">
    <text evidence="1">The sequence shown here is derived from an EMBL/GenBank/DDBJ whole genome shotgun (WGS) entry which is preliminary data.</text>
</comment>
<dbReference type="Proteomes" id="UP000580130">
    <property type="component" value="Unassembled WGS sequence"/>
</dbReference>
<reference evidence="1 2" key="1">
    <citation type="submission" date="2020-04" db="EMBL/GenBank/DDBJ databases">
        <authorList>
            <person name="Hitch T.C.A."/>
            <person name="Wylensek D."/>
            <person name="Clavel T."/>
        </authorList>
    </citation>
    <scope>NUCLEOTIDE SEQUENCE [LARGE SCALE GENOMIC DNA]</scope>
    <source>
        <strain evidence="1 2">BSM-383-APC-5F</strain>
    </source>
</reference>
<organism evidence="1 2">
    <name type="scientific">Dorea formicigenerans</name>
    <dbReference type="NCBI Taxonomy" id="39486"/>
    <lineage>
        <taxon>Bacteria</taxon>
        <taxon>Bacillati</taxon>
        <taxon>Bacillota</taxon>
        <taxon>Clostridia</taxon>
        <taxon>Lachnospirales</taxon>
        <taxon>Lachnospiraceae</taxon>
        <taxon>Dorea</taxon>
    </lineage>
</organism>
<sequence>MDNKSKIIKGVYKFECNAPRGWLYYYSSSDGKVDGLYTGKGQAKPLGFYHPCSKKHEASTTDPFYDGFVDYNENGNQDPNEGVIVWIERRGWSWDAHATKDLKKDTWEKAKS</sequence>
<gene>
    <name evidence="1" type="ORF">HF855_09375</name>
</gene>
<dbReference type="RefSeq" id="WP_168933834.1">
    <property type="nucleotide sequence ID" value="NZ_JABAFX010000021.1"/>
</dbReference>
<name>A0A848CRL9_9FIRM</name>
<dbReference type="AlphaFoldDB" id="A0A848CRL9"/>
<evidence type="ECO:0000313" key="1">
    <source>
        <dbReference type="EMBL" id="NME57621.1"/>
    </source>
</evidence>
<protein>
    <submittedName>
        <fullName evidence="1">Uncharacterized protein</fullName>
    </submittedName>
</protein>
<proteinExistence type="predicted"/>
<evidence type="ECO:0000313" key="2">
    <source>
        <dbReference type="Proteomes" id="UP000580130"/>
    </source>
</evidence>